<sequence>MTDELPEIAQKSPFVVEVSEGKSYFWCSCGKSQKQPFCDGSHKGGTFAPVKYTAQKTGKLFFCGCKHSAKQPLCDGSHSGL</sequence>
<dbReference type="Proteomes" id="UP001441944">
    <property type="component" value="Unassembled WGS sequence"/>
</dbReference>
<keyword evidence="4" id="KW-0411">Iron-sulfur</keyword>
<keyword evidence="2" id="KW-0479">Metal-binding</keyword>
<protein>
    <recommendedName>
        <fullName evidence="5">Iron-binding zinc finger CDGSH type domain-containing protein</fullName>
    </recommendedName>
</protein>
<dbReference type="Pfam" id="PF09360">
    <property type="entry name" value="zf-CDGSH"/>
    <property type="match status" value="2"/>
</dbReference>
<dbReference type="InterPro" id="IPR052950">
    <property type="entry name" value="CISD"/>
</dbReference>
<evidence type="ECO:0000256" key="1">
    <source>
        <dbReference type="ARBA" id="ARBA00022714"/>
    </source>
</evidence>
<evidence type="ECO:0000256" key="2">
    <source>
        <dbReference type="ARBA" id="ARBA00022723"/>
    </source>
</evidence>
<dbReference type="Gene3D" id="3.40.5.90">
    <property type="entry name" value="CDGSH iron-sulfur domain, mitoNEET-type"/>
    <property type="match status" value="2"/>
</dbReference>
<dbReference type="PANTHER" id="PTHR46491:SF3">
    <property type="entry name" value="CDGSH IRON-SULFUR DOMAIN-CONTAINING PROTEIN 3, MITOCHONDRIAL"/>
    <property type="match status" value="1"/>
</dbReference>
<evidence type="ECO:0000256" key="3">
    <source>
        <dbReference type="ARBA" id="ARBA00023004"/>
    </source>
</evidence>
<dbReference type="EMBL" id="BAABWU010000002">
    <property type="protein sequence ID" value="GAA6195352.1"/>
    <property type="molecule type" value="Genomic_DNA"/>
</dbReference>
<evidence type="ECO:0000256" key="4">
    <source>
        <dbReference type="ARBA" id="ARBA00023014"/>
    </source>
</evidence>
<proteinExistence type="predicted"/>
<evidence type="ECO:0000313" key="7">
    <source>
        <dbReference type="Proteomes" id="UP001441944"/>
    </source>
</evidence>
<dbReference type="InterPro" id="IPR018967">
    <property type="entry name" value="FeS-contain_CDGSH-typ"/>
</dbReference>
<keyword evidence="3" id="KW-0408">Iron</keyword>
<evidence type="ECO:0000313" key="6">
    <source>
        <dbReference type="EMBL" id="GAA6195352.1"/>
    </source>
</evidence>
<dbReference type="InterPro" id="IPR042216">
    <property type="entry name" value="MitoNEET_CISD"/>
</dbReference>
<feature type="domain" description="Iron-binding zinc finger CDGSH type" evidence="5">
    <location>
        <begin position="11"/>
        <end position="48"/>
    </location>
</feature>
<evidence type="ECO:0000259" key="5">
    <source>
        <dbReference type="SMART" id="SM00704"/>
    </source>
</evidence>
<keyword evidence="7" id="KW-1185">Reference proteome</keyword>
<dbReference type="RefSeq" id="WP_353397240.1">
    <property type="nucleotide sequence ID" value="NZ_BAABWU010000002.1"/>
</dbReference>
<reference evidence="6 7" key="1">
    <citation type="submission" date="2024-04" db="EMBL/GenBank/DDBJ databases">
        <title>Draft genome sequence of Pseudophaeobacter arcticus NBRC 116598.</title>
        <authorList>
            <person name="Miyakawa T."/>
            <person name="Kusuya Y."/>
            <person name="Miura T."/>
        </authorList>
    </citation>
    <scope>NUCLEOTIDE SEQUENCE [LARGE SCALE GENOMIC DNA]</scope>
    <source>
        <strain evidence="6 7">SU-CL00105</strain>
    </source>
</reference>
<feature type="domain" description="Iron-binding zinc finger CDGSH type" evidence="5">
    <location>
        <begin position="49"/>
        <end position="81"/>
    </location>
</feature>
<organism evidence="6 7">
    <name type="scientific">Pseudophaeobacter arcticus</name>
    <dbReference type="NCBI Taxonomy" id="385492"/>
    <lineage>
        <taxon>Bacteria</taxon>
        <taxon>Pseudomonadati</taxon>
        <taxon>Pseudomonadota</taxon>
        <taxon>Alphaproteobacteria</taxon>
        <taxon>Rhodobacterales</taxon>
        <taxon>Paracoccaceae</taxon>
        <taxon>Pseudophaeobacter</taxon>
    </lineage>
</organism>
<dbReference type="PANTHER" id="PTHR46491">
    <property type="entry name" value="CDGSH IRON SULFUR DOMAIN PROTEIN HOMOLOG"/>
    <property type="match status" value="1"/>
</dbReference>
<dbReference type="SMART" id="SM00704">
    <property type="entry name" value="ZnF_CDGSH"/>
    <property type="match status" value="2"/>
</dbReference>
<accession>A0ABQ0AHK4</accession>
<name>A0ABQ0AHK4_9RHOB</name>
<gene>
    <name evidence="6" type="ORF">NBRC116598_07960</name>
</gene>
<comment type="caution">
    <text evidence="6">The sequence shown here is derived from an EMBL/GenBank/DDBJ whole genome shotgun (WGS) entry which is preliminary data.</text>
</comment>
<keyword evidence="1" id="KW-0001">2Fe-2S</keyword>